<dbReference type="Proteomes" id="UP000297716">
    <property type="component" value="Unassembled WGS sequence"/>
</dbReference>
<comment type="caution">
    <text evidence="1">The sequence shown here is derived from an EMBL/GenBank/DDBJ whole genome shotgun (WGS) entry which is preliminary data.</text>
</comment>
<dbReference type="AlphaFoldDB" id="A0A4Z0Y4D7"/>
<proteinExistence type="predicted"/>
<keyword evidence="2" id="KW-1185">Reference proteome</keyword>
<dbReference type="OrthoDB" id="1600564at2759"/>
<protein>
    <submittedName>
        <fullName evidence="1">Uncharacterized protein</fullName>
    </submittedName>
</protein>
<dbReference type="EMBL" id="SKBN01000367">
    <property type="protein sequence ID" value="TGJ78624.1"/>
    <property type="molecule type" value="Genomic_DNA"/>
</dbReference>
<gene>
    <name evidence="1" type="ORF">E0Z10_g10140</name>
</gene>
<organism evidence="1 2">
    <name type="scientific">Xylaria hypoxylon</name>
    <dbReference type="NCBI Taxonomy" id="37992"/>
    <lineage>
        <taxon>Eukaryota</taxon>
        <taxon>Fungi</taxon>
        <taxon>Dikarya</taxon>
        <taxon>Ascomycota</taxon>
        <taxon>Pezizomycotina</taxon>
        <taxon>Sordariomycetes</taxon>
        <taxon>Xylariomycetidae</taxon>
        <taxon>Xylariales</taxon>
        <taxon>Xylariaceae</taxon>
        <taxon>Xylaria</taxon>
    </lineage>
</organism>
<sequence length="113" mass="12810">MMAKLLLQFLTLKYEDKILEYTTLVNTIYNYGVPFQLLVQKRWPGASFTIFDVHQVILDIIKTPDDYLDAPANVTGYYTECNPLAPCLGNDSSILPIVICAITVLLYYSLMPP</sequence>
<accession>A0A4Z0Y4D7</accession>
<name>A0A4Z0Y4D7_9PEZI</name>
<reference evidence="1 2" key="1">
    <citation type="submission" date="2019-03" db="EMBL/GenBank/DDBJ databases">
        <title>Draft genome sequence of Xylaria hypoxylon DSM 108379, a ubiquitous saprotrophic-parasitic fungi on hardwood.</title>
        <authorList>
            <person name="Buettner E."/>
            <person name="Leonhardt S."/>
            <person name="Gebauer A.M."/>
            <person name="Liers C."/>
            <person name="Hofrichter M."/>
            <person name="Kellner H."/>
        </authorList>
    </citation>
    <scope>NUCLEOTIDE SEQUENCE [LARGE SCALE GENOMIC DNA]</scope>
    <source>
        <strain evidence="1 2">DSM 108379</strain>
    </source>
</reference>
<evidence type="ECO:0000313" key="2">
    <source>
        <dbReference type="Proteomes" id="UP000297716"/>
    </source>
</evidence>
<dbReference type="STRING" id="37992.A0A4Z0Y4D7"/>
<evidence type="ECO:0000313" key="1">
    <source>
        <dbReference type="EMBL" id="TGJ78624.1"/>
    </source>
</evidence>